<sequence>MNLLWGLLMLTAFVIAVSYETPVESEGMQEAVAKYVSIEEPEKREDKTFHGYFVLFRRPDCIPLGGECQMITGPNCCGIRTRCHYKDTQIPGNLNPYHYRS</sequence>
<dbReference type="EMBL" id="KK122352">
    <property type="protein sequence ID" value="KFM82562.1"/>
    <property type="molecule type" value="Genomic_DNA"/>
</dbReference>
<evidence type="ECO:0000313" key="2">
    <source>
        <dbReference type="EMBL" id="KFM82562.1"/>
    </source>
</evidence>
<dbReference type="Proteomes" id="UP000054359">
    <property type="component" value="Unassembled WGS sequence"/>
</dbReference>
<keyword evidence="1" id="KW-0732">Signal</keyword>
<dbReference type="AlphaFoldDB" id="A0A087UYX3"/>
<dbReference type="OrthoDB" id="10329885at2759"/>
<evidence type="ECO:0008006" key="4">
    <source>
        <dbReference type="Google" id="ProtNLM"/>
    </source>
</evidence>
<evidence type="ECO:0000313" key="3">
    <source>
        <dbReference type="Proteomes" id="UP000054359"/>
    </source>
</evidence>
<protein>
    <recommendedName>
        <fullName evidence="4">WAP domain-containing protein</fullName>
    </recommendedName>
</protein>
<name>A0A087UYX3_STEMI</name>
<gene>
    <name evidence="2" type="ORF">X975_24248</name>
</gene>
<feature type="non-terminal residue" evidence="2">
    <location>
        <position position="101"/>
    </location>
</feature>
<organism evidence="2 3">
    <name type="scientific">Stegodyphus mimosarum</name>
    <name type="common">African social velvet spider</name>
    <dbReference type="NCBI Taxonomy" id="407821"/>
    <lineage>
        <taxon>Eukaryota</taxon>
        <taxon>Metazoa</taxon>
        <taxon>Ecdysozoa</taxon>
        <taxon>Arthropoda</taxon>
        <taxon>Chelicerata</taxon>
        <taxon>Arachnida</taxon>
        <taxon>Araneae</taxon>
        <taxon>Araneomorphae</taxon>
        <taxon>Entelegynae</taxon>
        <taxon>Eresoidea</taxon>
        <taxon>Eresidae</taxon>
        <taxon>Stegodyphus</taxon>
    </lineage>
</organism>
<keyword evidence="3" id="KW-1185">Reference proteome</keyword>
<feature type="signal peptide" evidence="1">
    <location>
        <begin position="1"/>
        <end position="18"/>
    </location>
</feature>
<accession>A0A087UYX3</accession>
<evidence type="ECO:0000256" key="1">
    <source>
        <dbReference type="SAM" id="SignalP"/>
    </source>
</evidence>
<feature type="chain" id="PRO_5001831020" description="WAP domain-containing protein" evidence="1">
    <location>
        <begin position="19"/>
        <end position="101"/>
    </location>
</feature>
<proteinExistence type="predicted"/>
<reference evidence="2 3" key="1">
    <citation type="submission" date="2013-11" db="EMBL/GenBank/DDBJ databases">
        <title>Genome sequencing of Stegodyphus mimosarum.</title>
        <authorList>
            <person name="Bechsgaard J."/>
        </authorList>
    </citation>
    <scope>NUCLEOTIDE SEQUENCE [LARGE SCALE GENOMIC DNA]</scope>
</reference>